<comment type="caution">
    <text evidence="2">The sequence shown here is derived from an EMBL/GenBank/DDBJ whole genome shotgun (WGS) entry which is preliminary data.</text>
</comment>
<sequence>MLVYPSGPDLASSTLRFLTTRLREHRQTLGTRWPGRRLTFAVHARIGRRGERDRDHGGVRPSAHSRHAAMSSLPGARARR</sequence>
<reference evidence="2 3" key="1">
    <citation type="journal article" date="2020" name="Int. J. Syst. Evol. Microbiol.">
        <title>Reclassification of Streptomyces castelarensis and Streptomyces sporoclivatus as later heterotypic synonyms of Streptomyces antimycoticus.</title>
        <authorList>
            <person name="Komaki H."/>
            <person name="Tamura T."/>
        </authorList>
    </citation>
    <scope>NUCLEOTIDE SEQUENCE [LARGE SCALE GENOMIC DNA]</scope>
    <source>
        <strain evidence="2 3">NBRC 12839</strain>
    </source>
</reference>
<dbReference type="AlphaFoldDB" id="A0A4D4K574"/>
<dbReference type="EMBL" id="BJHV01000001">
    <property type="protein sequence ID" value="GDY41063.1"/>
    <property type="molecule type" value="Genomic_DNA"/>
</dbReference>
<keyword evidence="3" id="KW-1185">Reference proteome</keyword>
<accession>A0A4D4K574</accession>
<evidence type="ECO:0000313" key="3">
    <source>
        <dbReference type="Proteomes" id="UP000299290"/>
    </source>
</evidence>
<feature type="compositionally biased region" description="Basic and acidic residues" evidence="1">
    <location>
        <begin position="48"/>
        <end position="58"/>
    </location>
</feature>
<gene>
    <name evidence="2" type="ORF">SANT12839_019450</name>
</gene>
<feature type="region of interest" description="Disordered" evidence="1">
    <location>
        <begin position="46"/>
        <end position="80"/>
    </location>
</feature>
<proteinExistence type="predicted"/>
<name>A0A4D4K574_9ACTN</name>
<dbReference type="Proteomes" id="UP000299290">
    <property type="component" value="Unassembled WGS sequence"/>
</dbReference>
<evidence type="ECO:0000313" key="2">
    <source>
        <dbReference type="EMBL" id="GDY41063.1"/>
    </source>
</evidence>
<organism evidence="2 3">
    <name type="scientific">Streptomyces antimycoticus</name>
    <dbReference type="NCBI Taxonomy" id="68175"/>
    <lineage>
        <taxon>Bacteria</taxon>
        <taxon>Bacillati</taxon>
        <taxon>Actinomycetota</taxon>
        <taxon>Actinomycetes</taxon>
        <taxon>Kitasatosporales</taxon>
        <taxon>Streptomycetaceae</taxon>
        <taxon>Streptomyces</taxon>
        <taxon>Streptomyces violaceusniger group</taxon>
    </lineage>
</organism>
<evidence type="ECO:0000256" key="1">
    <source>
        <dbReference type="SAM" id="MobiDB-lite"/>
    </source>
</evidence>
<protein>
    <submittedName>
        <fullName evidence="2">Uncharacterized protein</fullName>
    </submittedName>
</protein>